<evidence type="ECO:0000259" key="1">
    <source>
        <dbReference type="Pfam" id="PF08608"/>
    </source>
</evidence>
<gene>
    <name evidence="3" type="ORF">GA0070614_1144</name>
</gene>
<dbReference type="InterPro" id="IPR013917">
    <property type="entry name" value="tRNA_wybutosine-synth"/>
</dbReference>
<dbReference type="AlphaFoldDB" id="A0A1C5HD36"/>
<sequence>MTQAPDVIADLTAESEALDALVAQLDADQWDTATPAPGWTIRHQIAHLAATFRLAGLAAAQPATFQEVVSRLSDDFDANVAAAMADFVVEPPPVLLSRWRAERATAEKALAAVPPGQPVPWLVRPLPAPVLAAAGMMEVFGHGQDVADALGVRRTPTDRLGHLVGFAVRTWDFGYLARGLTPPDVEFRFEITAPSGAVWTFGPEDAAQRITGPAEDFCLLVTRRRHRDDLALRAVGSDADHWLDIAQAYRGPAGSGRAPGQFARTGQR</sequence>
<feature type="domain" description="tRNA wybutosine-synthesis" evidence="1">
    <location>
        <begin position="186"/>
        <end position="233"/>
    </location>
</feature>
<dbReference type="InterPro" id="IPR017518">
    <property type="entry name" value="CHP03084"/>
</dbReference>
<name>A0A1C5HD36_9ACTN</name>
<protein>
    <submittedName>
        <fullName evidence="3">TIGR03084 family protein</fullName>
    </submittedName>
</protein>
<feature type="domain" description="Mycothiol-dependent maleylpyruvate isomerase metal-binding" evidence="2">
    <location>
        <begin position="11"/>
        <end position="147"/>
    </location>
</feature>
<evidence type="ECO:0000313" key="4">
    <source>
        <dbReference type="Proteomes" id="UP000198215"/>
    </source>
</evidence>
<dbReference type="Gene3D" id="1.20.120.450">
    <property type="entry name" value="dinb family like domain"/>
    <property type="match status" value="1"/>
</dbReference>
<dbReference type="NCBIfam" id="TIGR03083">
    <property type="entry name" value="maleylpyruvate isomerase family mycothiol-dependent enzyme"/>
    <property type="match status" value="1"/>
</dbReference>
<accession>A0A1C5HD36</accession>
<dbReference type="Proteomes" id="UP000198215">
    <property type="component" value="Chromosome I"/>
</dbReference>
<dbReference type="Pfam" id="PF08608">
    <property type="entry name" value="Wyosine_form"/>
    <property type="match status" value="1"/>
</dbReference>
<dbReference type="GO" id="GO:0046872">
    <property type="term" value="F:metal ion binding"/>
    <property type="evidence" value="ECO:0007669"/>
    <property type="project" value="InterPro"/>
</dbReference>
<organism evidence="3 4">
    <name type="scientific">Micromonospora coxensis</name>
    <dbReference type="NCBI Taxonomy" id="356852"/>
    <lineage>
        <taxon>Bacteria</taxon>
        <taxon>Bacillati</taxon>
        <taxon>Actinomycetota</taxon>
        <taxon>Actinomycetes</taxon>
        <taxon>Micromonosporales</taxon>
        <taxon>Micromonosporaceae</taxon>
        <taxon>Micromonospora</taxon>
    </lineage>
</organism>
<dbReference type="EMBL" id="LT607753">
    <property type="protein sequence ID" value="SCG43915.1"/>
    <property type="molecule type" value="Genomic_DNA"/>
</dbReference>
<proteinExistence type="predicted"/>
<dbReference type="NCBIfam" id="TIGR03084">
    <property type="entry name" value="TIGR03084 family metal-binding protein"/>
    <property type="match status" value="1"/>
</dbReference>
<evidence type="ECO:0000313" key="3">
    <source>
        <dbReference type="EMBL" id="SCG43915.1"/>
    </source>
</evidence>
<dbReference type="RefSeq" id="WP_088974967.1">
    <property type="nucleotide sequence ID" value="NZ_LT607753.1"/>
</dbReference>
<evidence type="ECO:0000259" key="2">
    <source>
        <dbReference type="Pfam" id="PF11716"/>
    </source>
</evidence>
<dbReference type="InterPro" id="IPR034660">
    <property type="entry name" value="DinB/YfiT-like"/>
</dbReference>
<dbReference type="OrthoDB" id="113180at2"/>
<reference evidence="4" key="1">
    <citation type="submission" date="2016-06" db="EMBL/GenBank/DDBJ databases">
        <authorList>
            <person name="Varghese N."/>
            <person name="Submissions Spin"/>
        </authorList>
    </citation>
    <scope>NUCLEOTIDE SEQUENCE [LARGE SCALE GENOMIC DNA]</scope>
    <source>
        <strain evidence="4">DSM 45161</strain>
    </source>
</reference>
<dbReference type="SUPFAM" id="SSF109854">
    <property type="entry name" value="DinB/YfiT-like putative metalloenzymes"/>
    <property type="match status" value="1"/>
</dbReference>
<dbReference type="InterPro" id="IPR017517">
    <property type="entry name" value="Maleyloyr_isom"/>
</dbReference>
<keyword evidence="4" id="KW-1185">Reference proteome</keyword>
<dbReference type="InterPro" id="IPR024344">
    <property type="entry name" value="MDMPI_metal-binding"/>
</dbReference>
<dbReference type="Pfam" id="PF11716">
    <property type="entry name" value="MDMPI_N"/>
    <property type="match status" value="1"/>
</dbReference>